<comment type="caution">
    <text evidence="10">The sequence shown here is derived from an EMBL/GenBank/DDBJ whole genome shotgun (WGS) entry which is preliminary data.</text>
</comment>
<dbReference type="InterPro" id="IPR012936">
    <property type="entry name" value="Erv_C"/>
</dbReference>
<evidence type="ECO:0000259" key="8">
    <source>
        <dbReference type="Pfam" id="PF07970"/>
    </source>
</evidence>
<evidence type="ECO:0000313" key="10">
    <source>
        <dbReference type="EMBL" id="KAI2658381.1"/>
    </source>
</evidence>
<keyword evidence="7" id="KW-0256">Endoplasmic reticulum</keyword>
<keyword evidence="7" id="KW-0333">Golgi apparatus</keyword>
<dbReference type="Pfam" id="PF07970">
    <property type="entry name" value="COPIIcoated_ERV"/>
    <property type="match status" value="1"/>
</dbReference>
<keyword evidence="11" id="KW-1185">Reference proteome</keyword>
<evidence type="ECO:0000313" key="11">
    <source>
        <dbReference type="Proteomes" id="UP000830375"/>
    </source>
</evidence>
<feature type="transmembrane region" description="Helical" evidence="7">
    <location>
        <begin position="31"/>
        <end position="54"/>
    </location>
</feature>
<evidence type="ECO:0000256" key="4">
    <source>
        <dbReference type="ARBA" id="ARBA00022892"/>
    </source>
</evidence>
<evidence type="ECO:0000256" key="5">
    <source>
        <dbReference type="ARBA" id="ARBA00022989"/>
    </source>
</evidence>
<feature type="transmembrane region" description="Helical" evidence="7">
    <location>
        <begin position="311"/>
        <end position="332"/>
    </location>
</feature>
<evidence type="ECO:0000256" key="2">
    <source>
        <dbReference type="ARBA" id="ARBA00005648"/>
    </source>
</evidence>
<dbReference type="Proteomes" id="UP000830375">
    <property type="component" value="Unassembled WGS sequence"/>
</dbReference>
<reference evidence="10 11" key="1">
    <citation type="submission" date="2022-01" db="EMBL/GenBank/DDBJ databases">
        <title>A high-quality chromosome-level genome assembly of rohu carp, Labeo rohita.</title>
        <authorList>
            <person name="Arick M.A. II"/>
            <person name="Hsu C.-Y."/>
            <person name="Magbanua Z."/>
            <person name="Pechanova O."/>
            <person name="Grover C."/>
            <person name="Miller E."/>
            <person name="Thrash A."/>
            <person name="Ezzel L."/>
            <person name="Alam S."/>
            <person name="Benzie J."/>
            <person name="Hamilton M."/>
            <person name="Karsi A."/>
            <person name="Lawrence M.L."/>
            <person name="Peterson D.G."/>
        </authorList>
    </citation>
    <scope>NUCLEOTIDE SEQUENCE [LARGE SCALE GENOMIC DNA]</scope>
    <source>
        <strain evidence="11">BAU-BD-2019</strain>
        <tissue evidence="10">Blood</tissue>
    </source>
</reference>
<keyword evidence="5 7" id="KW-1133">Transmembrane helix</keyword>
<dbReference type="Pfam" id="PF13850">
    <property type="entry name" value="ERGIC_N"/>
    <property type="match status" value="1"/>
</dbReference>
<proteinExistence type="inferred from homology"/>
<gene>
    <name evidence="10" type="ORF">H4Q32_016436</name>
</gene>
<comment type="subcellular location">
    <subcellularLocation>
        <location evidence="7">Endoplasmic reticulum membrane</location>
        <topology evidence="7">Multi-pass membrane protein</topology>
    </subcellularLocation>
    <subcellularLocation>
        <location evidence="1 7">Endoplasmic reticulum-Golgi intermediate compartment membrane</location>
        <topology evidence="1 7">Multi-pass membrane protein</topology>
    </subcellularLocation>
    <subcellularLocation>
        <location evidence="7">Golgi apparatus membrane</location>
        <topology evidence="7">Multi-pass membrane protein</topology>
    </subcellularLocation>
</comment>
<dbReference type="PANTHER" id="PTHR10984">
    <property type="entry name" value="ENDOPLASMIC RETICULUM-GOLGI INTERMEDIATE COMPARTMENT PROTEIN"/>
    <property type="match status" value="1"/>
</dbReference>
<evidence type="ECO:0000256" key="1">
    <source>
        <dbReference type="ARBA" id="ARBA00004457"/>
    </source>
</evidence>
<accession>A0ABQ8M737</accession>
<keyword evidence="7" id="KW-0813">Transport</keyword>
<keyword evidence="3 7" id="KW-0812">Transmembrane</keyword>
<evidence type="ECO:0000256" key="7">
    <source>
        <dbReference type="RuleBase" id="RU369013"/>
    </source>
</evidence>
<dbReference type="InterPro" id="IPR039542">
    <property type="entry name" value="Erv_N"/>
</dbReference>
<evidence type="ECO:0000256" key="6">
    <source>
        <dbReference type="ARBA" id="ARBA00023136"/>
    </source>
</evidence>
<dbReference type="InterPro" id="IPR045888">
    <property type="entry name" value="Erv"/>
</dbReference>
<comment type="similarity">
    <text evidence="2 7">Belongs to the ERGIC family.</text>
</comment>
<evidence type="ECO:0000259" key="9">
    <source>
        <dbReference type="Pfam" id="PF13850"/>
    </source>
</evidence>
<keyword evidence="4 7" id="KW-0931">ER-Golgi transport</keyword>
<sequence>MRRLSRRNTLNLVKELDAFPKVPESYVKTSAFGGTVTLIVFILMALLTISEFFVYQDSWMKYEYEVDTDFTSQLKIKIDITVAMKCTRVGADVLDLSGSVIASKELKYDPVSFEPSPQKKMWYQVLHQIQDRLNEERSLQDVLFKSALKGHFSDPVPQNDYASDSQSACRIHGQIYVSKVAGNFHITLGKPIENIRGHAHFVPLIKNEAPFNFSHRIDYLSFGNDVPGHINPLDGTEKITLEQHMLFQYFITVVPTKLHTSGVSVNMHQFSVTEQERVVNKEKGSHGVTGIFIKYKLSPLMVRVREERMPIFTFLVRLCGIIGGIFSTSGLLHKLIGYLVDIICCRIRLGADQSKEVSQTQY</sequence>
<protein>
    <recommendedName>
        <fullName evidence="7">Endoplasmic reticulum-Golgi intermediate compartment protein</fullName>
    </recommendedName>
</protein>
<dbReference type="PANTHER" id="PTHR10984:SF30">
    <property type="entry name" value="ENDOPLASMIC RETICULUM-GOLGI INTERMEDIATE COMPARTMENT PROTEIN 2"/>
    <property type="match status" value="1"/>
</dbReference>
<feature type="domain" description="Endoplasmic reticulum vesicle transporter C-terminal" evidence="8">
    <location>
        <begin position="161"/>
        <end position="331"/>
    </location>
</feature>
<name>A0ABQ8M737_LABRO</name>
<evidence type="ECO:0000256" key="3">
    <source>
        <dbReference type="ARBA" id="ARBA00022692"/>
    </source>
</evidence>
<dbReference type="EMBL" id="JACTAM010000012">
    <property type="protein sequence ID" value="KAI2658381.1"/>
    <property type="molecule type" value="Genomic_DNA"/>
</dbReference>
<keyword evidence="6 7" id="KW-0472">Membrane</keyword>
<comment type="function">
    <text evidence="7">Plays a role in transport between endoplasmic reticulum and Golgi.</text>
</comment>
<feature type="domain" description="Endoplasmic reticulum vesicle transporter N-terminal" evidence="9">
    <location>
        <begin position="13"/>
        <end position="99"/>
    </location>
</feature>
<organism evidence="10 11">
    <name type="scientific">Labeo rohita</name>
    <name type="common">Indian major carp</name>
    <name type="synonym">Cyprinus rohita</name>
    <dbReference type="NCBI Taxonomy" id="84645"/>
    <lineage>
        <taxon>Eukaryota</taxon>
        <taxon>Metazoa</taxon>
        <taxon>Chordata</taxon>
        <taxon>Craniata</taxon>
        <taxon>Vertebrata</taxon>
        <taxon>Euteleostomi</taxon>
        <taxon>Actinopterygii</taxon>
        <taxon>Neopterygii</taxon>
        <taxon>Teleostei</taxon>
        <taxon>Ostariophysi</taxon>
        <taxon>Cypriniformes</taxon>
        <taxon>Cyprinidae</taxon>
        <taxon>Labeoninae</taxon>
        <taxon>Labeonini</taxon>
        <taxon>Labeo</taxon>
    </lineage>
</organism>